<evidence type="ECO:0000256" key="3">
    <source>
        <dbReference type="ARBA" id="ARBA00022946"/>
    </source>
</evidence>
<proteinExistence type="inferred from homology"/>
<feature type="repeat" description="PPR" evidence="4">
    <location>
        <begin position="339"/>
        <end position="373"/>
    </location>
</feature>
<protein>
    <recommendedName>
        <fullName evidence="7">Pentatricopeptide repeat-containing protein</fullName>
    </recommendedName>
</protein>
<comment type="similarity">
    <text evidence="1">Belongs to the PPR family. P subfamily.</text>
</comment>
<reference evidence="6" key="1">
    <citation type="submission" date="2020-07" db="EMBL/GenBank/DDBJ databases">
        <authorList>
            <person name="Lin J."/>
        </authorList>
    </citation>
    <scope>NUCLEOTIDE SEQUENCE</scope>
</reference>
<dbReference type="PROSITE" id="PS51375">
    <property type="entry name" value="PPR"/>
    <property type="match status" value="10"/>
</dbReference>
<evidence type="ECO:0008006" key="7">
    <source>
        <dbReference type="Google" id="ProtNLM"/>
    </source>
</evidence>
<feature type="repeat" description="PPR" evidence="4">
    <location>
        <begin position="587"/>
        <end position="621"/>
    </location>
</feature>
<keyword evidence="5" id="KW-0732">Signal</keyword>
<feature type="signal peptide" evidence="5">
    <location>
        <begin position="1"/>
        <end position="40"/>
    </location>
</feature>
<feature type="repeat" description="PPR" evidence="4">
    <location>
        <begin position="552"/>
        <end position="586"/>
    </location>
</feature>
<gene>
    <name evidence="6" type="ORF">CB5_LOCUS27098</name>
</gene>
<dbReference type="AlphaFoldDB" id="A0A6V7QLT7"/>
<dbReference type="PANTHER" id="PTHR47939">
    <property type="entry name" value="MEMBRANE-ASSOCIATED SALT-INDUCIBLE PROTEIN-LIKE"/>
    <property type="match status" value="1"/>
</dbReference>
<accession>A0A6V7QLT7</accession>
<dbReference type="Pfam" id="PF01535">
    <property type="entry name" value="PPR"/>
    <property type="match status" value="2"/>
</dbReference>
<feature type="chain" id="PRO_5028467239" description="Pentatricopeptide repeat-containing protein" evidence="5">
    <location>
        <begin position="41"/>
        <end position="674"/>
    </location>
</feature>
<evidence type="ECO:0000256" key="5">
    <source>
        <dbReference type="SAM" id="SignalP"/>
    </source>
</evidence>
<feature type="repeat" description="PPR" evidence="4">
    <location>
        <begin position="268"/>
        <end position="302"/>
    </location>
</feature>
<organism evidence="6">
    <name type="scientific">Ananas comosus var. bracteatus</name>
    <name type="common">red pineapple</name>
    <dbReference type="NCBI Taxonomy" id="296719"/>
    <lineage>
        <taxon>Eukaryota</taxon>
        <taxon>Viridiplantae</taxon>
        <taxon>Streptophyta</taxon>
        <taxon>Embryophyta</taxon>
        <taxon>Tracheophyta</taxon>
        <taxon>Spermatophyta</taxon>
        <taxon>Magnoliopsida</taxon>
        <taxon>Liliopsida</taxon>
        <taxon>Poales</taxon>
        <taxon>Bromeliaceae</taxon>
        <taxon>Bromelioideae</taxon>
        <taxon>Ananas</taxon>
    </lineage>
</organism>
<evidence type="ECO:0000256" key="2">
    <source>
        <dbReference type="ARBA" id="ARBA00022737"/>
    </source>
</evidence>
<dbReference type="Pfam" id="PF12854">
    <property type="entry name" value="PPR_1"/>
    <property type="match status" value="3"/>
</dbReference>
<evidence type="ECO:0000313" key="6">
    <source>
        <dbReference type="EMBL" id="CAD1843887.1"/>
    </source>
</evidence>
<feature type="repeat" description="PPR" evidence="4">
    <location>
        <begin position="303"/>
        <end position="338"/>
    </location>
</feature>
<feature type="repeat" description="PPR" evidence="4">
    <location>
        <begin position="231"/>
        <end position="267"/>
    </location>
</feature>
<dbReference type="InterPro" id="IPR002885">
    <property type="entry name" value="PPR_rpt"/>
</dbReference>
<dbReference type="PANTHER" id="PTHR47939:SF13">
    <property type="entry name" value="OS03G0201400 PROTEIN"/>
    <property type="match status" value="1"/>
</dbReference>
<dbReference type="InterPro" id="IPR011990">
    <property type="entry name" value="TPR-like_helical_dom_sf"/>
</dbReference>
<dbReference type="Pfam" id="PF13041">
    <property type="entry name" value="PPR_2"/>
    <property type="match status" value="4"/>
</dbReference>
<evidence type="ECO:0000256" key="4">
    <source>
        <dbReference type="PROSITE-ProRule" id="PRU00708"/>
    </source>
</evidence>
<dbReference type="Gene3D" id="1.25.40.10">
    <property type="entry name" value="Tetratricopeptide repeat domain"/>
    <property type="match status" value="5"/>
</dbReference>
<feature type="repeat" description="PPR" evidence="4">
    <location>
        <begin position="444"/>
        <end position="478"/>
    </location>
</feature>
<name>A0A6V7QLT7_ANACO</name>
<keyword evidence="3" id="KW-0809">Transit peptide</keyword>
<evidence type="ECO:0000256" key="1">
    <source>
        <dbReference type="ARBA" id="ARBA00007626"/>
    </source>
</evidence>
<feature type="repeat" description="PPR" evidence="4">
    <location>
        <begin position="374"/>
        <end position="408"/>
    </location>
</feature>
<dbReference type="InterPro" id="IPR050667">
    <property type="entry name" value="PPR-containing_protein"/>
</dbReference>
<dbReference type="EMBL" id="LR862137">
    <property type="protein sequence ID" value="CAD1843887.1"/>
    <property type="molecule type" value="Genomic_DNA"/>
</dbReference>
<dbReference type="SUPFAM" id="SSF81901">
    <property type="entry name" value="HCP-like"/>
    <property type="match status" value="1"/>
</dbReference>
<keyword evidence="2" id="KW-0677">Repeat</keyword>
<feature type="repeat" description="PPR" evidence="4">
    <location>
        <begin position="409"/>
        <end position="443"/>
    </location>
</feature>
<sequence>MSLVTIYDQGCTPATPPSCFCSNQKALLLFLCSLPAVLDAHHLFDSNSAVKIESLYGRHSKVAAFRPNFAPSLFPLVASVVRTLNWGIVRTLRFSEVVDVYGFSHSLESFGMLIGVFASAGRYSQVRYLIKCLVDYNKNVGFSLLELPTILPELSSGELSLLQAYGLVIQVLAESSMLDAAVQSYLKAKIFGVHIGVPVCNFLLKSLVKHCEVERAKMLFQNMKNFGPLPNVHTYTILMNLYAKDGMFNIDEASGILKEMEQRGVKPNEVTYGTYIRVLCGAGMIESAREFLKDLLGKGLQYNNYCFNAVILGFCREASLLPRALTVLDEMKACGLTPDVHTYSILIDGFCKKGDVLKGYDLLIEMANSGIMPTIVCYSSLLHGLCMRGEMDTAVNLFYELKYRGYEHDLVSYGILIDGYCHLGDLEGACKLWDEMIQRDLKPDALCYTSTIYGYCKIGCLNEALQQFELMLCSGVAPSVVTCAVIVDGFCKKGHLADAFQFLNEMLGWGVIPNIFIYKVLMIALCEEMPHKTLRGLADYFLECQEKQLSPTFFTYTSLINGLCRNGRFPEALSLFEEMIEKGFTPDRVVYTSVIGGYCRCGDVEKAMKLFNKMVQCDGTITYCSYLYFSYSWYRKMGDWDKAFDMYNRMIKQGIQPDMLANLSLGINRSTEQT</sequence>
<dbReference type="NCBIfam" id="TIGR00756">
    <property type="entry name" value="PPR"/>
    <property type="match status" value="12"/>
</dbReference>
<feature type="repeat" description="PPR" evidence="4">
    <location>
        <begin position="479"/>
        <end position="513"/>
    </location>
</feature>